<feature type="transmembrane region" description="Helical" evidence="1">
    <location>
        <begin position="322"/>
        <end position="340"/>
    </location>
</feature>
<evidence type="ECO:0000313" key="2">
    <source>
        <dbReference type="EMBL" id="TFF36510.1"/>
    </source>
</evidence>
<feature type="transmembrane region" description="Helical" evidence="1">
    <location>
        <begin position="185"/>
        <end position="202"/>
    </location>
</feature>
<feature type="transmembrane region" description="Helical" evidence="1">
    <location>
        <begin position="112"/>
        <end position="128"/>
    </location>
</feature>
<feature type="transmembrane region" description="Helical" evidence="1">
    <location>
        <begin position="50"/>
        <end position="71"/>
    </location>
</feature>
<evidence type="ECO:0000313" key="3">
    <source>
        <dbReference type="Proteomes" id="UP000297540"/>
    </source>
</evidence>
<keyword evidence="3" id="KW-1185">Reference proteome</keyword>
<dbReference type="AlphaFoldDB" id="A0A4Y8SD25"/>
<protein>
    <submittedName>
        <fullName evidence="2">DUF4153 domain-containing protein</fullName>
    </submittedName>
</protein>
<name>A0A4Y8SD25_9SPHI</name>
<gene>
    <name evidence="2" type="ORF">E2R66_15245</name>
</gene>
<feature type="transmembrane region" description="Helical" evidence="1">
    <location>
        <begin position="289"/>
        <end position="310"/>
    </location>
</feature>
<keyword evidence="1" id="KW-0812">Transmembrane</keyword>
<feature type="transmembrane region" description="Helical" evidence="1">
    <location>
        <begin position="255"/>
        <end position="277"/>
    </location>
</feature>
<reference evidence="2 3" key="1">
    <citation type="journal article" date="2017" name="Int. J. Syst. Evol. Microbiol.">
        <title>Mucilaginibacterpsychrotolerans sp. nov., isolated from peatlands.</title>
        <authorList>
            <person name="Deng Y."/>
            <person name="Shen L."/>
            <person name="Xu B."/>
            <person name="Liu Y."/>
            <person name="Gu Z."/>
            <person name="Liu H."/>
            <person name="Zhou Y."/>
        </authorList>
    </citation>
    <scope>NUCLEOTIDE SEQUENCE [LARGE SCALE GENOMIC DNA]</scope>
    <source>
        <strain evidence="2 3">NH7-4</strain>
    </source>
</reference>
<dbReference type="Proteomes" id="UP000297540">
    <property type="component" value="Unassembled WGS sequence"/>
</dbReference>
<feature type="transmembrane region" description="Helical" evidence="1">
    <location>
        <begin position="83"/>
        <end position="100"/>
    </location>
</feature>
<dbReference type="InterPro" id="IPR025291">
    <property type="entry name" value="DUF4153"/>
</dbReference>
<dbReference type="RefSeq" id="WP_133234111.1">
    <property type="nucleotide sequence ID" value="NZ_SOZE01000015.1"/>
</dbReference>
<proteinExistence type="predicted"/>
<dbReference type="EMBL" id="SOZE01000015">
    <property type="protein sequence ID" value="TFF36510.1"/>
    <property type="molecule type" value="Genomic_DNA"/>
</dbReference>
<keyword evidence="1" id="KW-0472">Membrane</keyword>
<sequence>MKFPSVKNLFESVGITVERFPIESIFALAGTVAATIKIELTYTSRIQENWSLRAILVANLGLLLSLSATLFTESKGIAGSKKLLIRIVTAIVAGLFIFIINPGEHGSDHIRFVLLSLSFHLLVAFAAFTNKGHINGFWQFNKTLFLRFLTSALYGVVLFAGLSAAIGAMNFLFNFKFEWDTFSILFAWIVGIFSTLFFLAGVPDNFENLETDDSYPKGLKFFTQYVLIPLAMVYVAILLAYEIKILLQWELPKGLVSNLILGYAVFGILSLLLVYPIREREENKWLKTYARYFYFLLIPLLGLLFAAAGTRIFRYGITEMRYFLIALAIWLLFITFYFLIAKKQSIKMIPISLSLLILLSTYGPQSAFTVAMHSQQSVLTGLFKKYEAFDKDMLMPVDSNKIKTEDATRAVSTIDYLIYRHGLSSLQPFFKQDLDKVHDSLAVENTTRNIVVNVSDWELRFRQVNWAKKQLGLHKFSQYDDYATVDTAASKLKTYVFKIKNSVALDVKGYDFIAAENKTYDDTTTYTINTNSCRQIVTNYSYSLQIDGQTAYFGVLKHLKDLVKKNAADKPGTTNDRGQPEYVLPDSALTLTKKIKGYTVTFKIKQAIFGTDGGEFAIESIDADYLVKKD</sequence>
<organism evidence="2 3">
    <name type="scientific">Mucilaginibacter psychrotolerans</name>
    <dbReference type="NCBI Taxonomy" id="1524096"/>
    <lineage>
        <taxon>Bacteria</taxon>
        <taxon>Pseudomonadati</taxon>
        <taxon>Bacteroidota</taxon>
        <taxon>Sphingobacteriia</taxon>
        <taxon>Sphingobacteriales</taxon>
        <taxon>Sphingobacteriaceae</taxon>
        <taxon>Mucilaginibacter</taxon>
    </lineage>
</organism>
<accession>A0A4Y8SD25</accession>
<dbReference type="OrthoDB" id="9809196at2"/>
<comment type="caution">
    <text evidence="2">The sequence shown here is derived from an EMBL/GenBank/DDBJ whole genome shotgun (WGS) entry which is preliminary data.</text>
</comment>
<keyword evidence="1" id="KW-1133">Transmembrane helix</keyword>
<feature type="transmembrane region" description="Helical" evidence="1">
    <location>
        <begin position="148"/>
        <end position="173"/>
    </location>
</feature>
<dbReference type="Pfam" id="PF13687">
    <property type="entry name" value="DUF4153"/>
    <property type="match status" value="1"/>
</dbReference>
<feature type="transmembrane region" description="Helical" evidence="1">
    <location>
        <begin position="222"/>
        <end position="243"/>
    </location>
</feature>
<evidence type="ECO:0000256" key="1">
    <source>
        <dbReference type="SAM" id="Phobius"/>
    </source>
</evidence>